<dbReference type="Proteomes" id="UP000244910">
    <property type="component" value="Chromosome"/>
</dbReference>
<evidence type="ECO:0000313" key="2">
    <source>
        <dbReference type="Proteomes" id="UP000244910"/>
    </source>
</evidence>
<keyword evidence="2" id="KW-1185">Reference proteome</keyword>
<dbReference type="OrthoDB" id="1888282at2"/>
<dbReference type="KEGG" id="cdrk:B9W14_06425"/>
<dbReference type="EMBL" id="CP020953">
    <property type="protein sequence ID" value="AWI04145.1"/>
    <property type="molecule type" value="Genomic_DNA"/>
</dbReference>
<proteinExistence type="predicted"/>
<gene>
    <name evidence="1" type="ORF">B9W14_06425</name>
</gene>
<dbReference type="AlphaFoldDB" id="A0A2U8DNY0"/>
<name>A0A2U8DNY0_9CLOT</name>
<evidence type="ECO:0000313" key="1">
    <source>
        <dbReference type="EMBL" id="AWI04145.1"/>
    </source>
</evidence>
<sequence>MILLKVEDGKREVDNFYLTSSFSDYAGSSTVTRDPVLNTMSLISNTKIERLFPYEEFVIEIKKQNWGMFKPGDFNECYIGTASSKCGIKDDAQGEHPYWKLLREDGYIQVYSSEDGKQWKNSGGDKITEAITSQGFQKKSDNPFVLEDYRVYKRSHVTVLNFPQNTIAVLKDGYGNEIRRRIFDENLQCEIFLDSCMKGQLIFLDPSNNVIYTSSIMDLQYGDIYIISPYELEIIYHNSPVSSPTMLDSLSEAITIKNVSSTNDTYSNLTISTKDESEDLIQLSFDGNTFTDTLALPEIKPKQEIIVYVNIYKSINNHNFQVRDFQLIIE</sequence>
<protein>
    <submittedName>
        <fullName evidence="1">Uncharacterized protein</fullName>
    </submittedName>
</protein>
<reference evidence="2" key="1">
    <citation type="submission" date="2017-04" db="EMBL/GenBank/DDBJ databases">
        <authorList>
            <person name="Song Y."/>
            <person name="Cho B.-K."/>
        </authorList>
    </citation>
    <scope>NUCLEOTIDE SEQUENCE [LARGE SCALE GENOMIC DNA]</scope>
    <source>
        <strain evidence="2">SL1</strain>
    </source>
</reference>
<dbReference type="RefSeq" id="WP_032077517.1">
    <property type="nucleotide sequence ID" value="NZ_CP020953.1"/>
</dbReference>
<organism evidence="1 2">
    <name type="scientific">Clostridium drakei</name>
    <dbReference type="NCBI Taxonomy" id="332101"/>
    <lineage>
        <taxon>Bacteria</taxon>
        <taxon>Bacillati</taxon>
        <taxon>Bacillota</taxon>
        <taxon>Clostridia</taxon>
        <taxon>Eubacteriales</taxon>
        <taxon>Clostridiaceae</taxon>
        <taxon>Clostridium</taxon>
    </lineage>
</organism>
<accession>A0A2U8DNY0</accession>